<evidence type="ECO:0000313" key="12">
    <source>
        <dbReference type="EMBL" id="HJC16249.1"/>
    </source>
</evidence>
<keyword evidence="7 9" id="KW-0234">DNA repair</keyword>
<dbReference type="GO" id="GO:0006310">
    <property type="term" value="P:DNA recombination"/>
    <property type="evidence" value="ECO:0007669"/>
    <property type="project" value="InterPro"/>
</dbReference>
<reference evidence="12" key="1">
    <citation type="journal article" date="2021" name="PeerJ">
        <title>Extensive microbial diversity within the chicken gut microbiome revealed by metagenomics and culture.</title>
        <authorList>
            <person name="Gilroy R."/>
            <person name="Ravi A."/>
            <person name="Getino M."/>
            <person name="Pursley I."/>
            <person name="Horton D.L."/>
            <person name="Alikhan N.F."/>
            <person name="Baker D."/>
            <person name="Gharbi K."/>
            <person name="Hall N."/>
            <person name="Watson M."/>
            <person name="Adriaenssens E.M."/>
            <person name="Foster-Nyarko E."/>
            <person name="Jarju S."/>
            <person name="Secka A."/>
            <person name="Antonio M."/>
            <person name="Oren A."/>
            <person name="Chaudhuri R.R."/>
            <person name="La Ragione R."/>
            <person name="Hildebrand F."/>
            <person name="Pallen M.J."/>
        </authorList>
    </citation>
    <scope>NUCLEOTIDE SEQUENCE</scope>
    <source>
        <strain evidence="12">CHK185-5351</strain>
    </source>
</reference>
<dbReference type="CDD" id="cd03241">
    <property type="entry name" value="ABC_RecN"/>
    <property type="match status" value="2"/>
</dbReference>
<sequence length="562" mass="63727">MLSSLHVKNLALIQEAEVEFGPGLNILTGETGAGKSILIGSINLALGKKLSREMIREGETSALVELVFDTENPKVEEALKAMEIESMNGQVLIVRKITGGRSISKINGETCTAAQVRQIASILLDIHGQHEHQSLLYPDRQLDILDAYGKEELEPVLARVKEAFRKWKELQNSLKEYELDEDARMREISFLEFEIREITDAQLKEGEDEALEQSYRKMVNSRKILEALSAVRALTGEGGQSAGEQVSRAVREMAQIAGLDGTLQQMQDSLLTVDDLLSDFNREIAGYMDEFSFSEEEYFETEKRLDEINRLKTKYGDSIAAIYRYREEKQERLEKMQNFEEQKAKLRREEEQARAILEECSSELSLLRQKYADRLSAGIEEGLRDLNFLHVAFEIRFGRALQYTEHGYDTVEFQISTNPGEPLRNLAKVVSGGELSRIMLAIKTILADRDETETLIFDEIDTGISGRTAQMVSEKMARIGRRHQVLCITHLPQIAAMADRHFEIRKDVENQDTVTRIHVLDEEKSVLELARMLGGAKITDSVIANAKEMKELAQVQKNTRLK</sequence>
<gene>
    <name evidence="12" type="primary">recN</name>
    <name evidence="12" type="ORF">H9705_10620</name>
</gene>
<evidence type="ECO:0000256" key="6">
    <source>
        <dbReference type="ARBA" id="ARBA00022840"/>
    </source>
</evidence>
<evidence type="ECO:0000256" key="3">
    <source>
        <dbReference type="ARBA" id="ARBA00021315"/>
    </source>
</evidence>
<dbReference type="PANTHER" id="PTHR11059:SF0">
    <property type="entry name" value="DNA REPAIR PROTEIN RECN"/>
    <property type="match status" value="1"/>
</dbReference>
<accession>A0A9D2NAR5</accession>
<protein>
    <recommendedName>
        <fullName evidence="3 9">DNA repair protein RecN</fullName>
    </recommendedName>
    <alternativeName>
        <fullName evidence="8 9">Recombination protein N</fullName>
    </alternativeName>
</protein>
<evidence type="ECO:0000256" key="2">
    <source>
        <dbReference type="ARBA" id="ARBA00009441"/>
    </source>
</evidence>
<dbReference type="GO" id="GO:0006281">
    <property type="term" value="P:DNA repair"/>
    <property type="evidence" value="ECO:0007669"/>
    <property type="project" value="UniProtKB-KW"/>
</dbReference>
<comment type="similarity">
    <text evidence="2 9">Belongs to the RecN family.</text>
</comment>
<dbReference type="Gene3D" id="3.40.50.300">
    <property type="entry name" value="P-loop containing nucleotide triphosphate hydrolases"/>
    <property type="match status" value="2"/>
</dbReference>
<evidence type="ECO:0000256" key="10">
    <source>
        <dbReference type="SAM" id="Coils"/>
    </source>
</evidence>
<dbReference type="FunFam" id="3.40.50.300:FF:000356">
    <property type="entry name" value="DNA repair protein RecN"/>
    <property type="match status" value="1"/>
</dbReference>
<keyword evidence="4" id="KW-0547">Nucleotide-binding</keyword>
<keyword evidence="5 9" id="KW-0227">DNA damage</keyword>
<evidence type="ECO:0000256" key="5">
    <source>
        <dbReference type="ARBA" id="ARBA00022763"/>
    </source>
</evidence>
<dbReference type="GO" id="GO:0009432">
    <property type="term" value="P:SOS response"/>
    <property type="evidence" value="ECO:0007669"/>
    <property type="project" value="TreeGrafter"/>
</dbReference>
<comment type="function">
    <text evidence="1 9">May be involved in recombinational repair of damaged DNA.</text>
</comment>
<reference evidence="12" key="2">
    <citation type="submission" date="2021-04" db="EMBL/GenBank/DDBJ databases">
        <authorList>
            <person name="Gilroy R."/>
        </authorList>
    </citation>
    <scope>NUCLEOTIDE SEQUENCE</scope>
    <source>
        <strain evidence="12">CHK185-5351</strain>
    </source>
</reference>
<feature type="domain" description="RecF/RecN/SMC N-terminal" evidence="11">
    <location>
        <begin position="2"/>
        <end position="506"/>
    </location>
</feature>
<dbReference type="InterPro" id="IPR003395">
    <property type="entry name" value="RecF/RecN/SMC_N"/>
</dbReference>
<name>A0A9D2NAR5_9FIRM</name>
<keyword evidence="6" id="KW-0067">ATP-binding</keyword>
<evidence type="ECO:0000259" key="11">
    <source>
        <dbReference type="Pfam" id="PF02463"/>
    </source>
</evidence>
<dbReference type="PANTHER" id="PTHR11059">
    <property type="entry name" value="DNA REPAIR PROTEIN RECN"/>
    <property type="match status" value="1"/>
</dbReference>
<proteinExistence type="inferred from homology"/>
<dbReference type="GO" id="GO:0043590">
    <property type="term" value="C:bacterial nucleoid"/>
    <property type="evidence" value="ECO:0007669"/>
    <property type="project" value="TreeGrafter"/>
</dbReference>
<feature type="coiled-coil region" evidence="10">
    <location>
        <begin position="322"/>
        <end position="363"/>
    </location>
</feature>
<evidence type="ECO:0000256" key="8">
    <source>
        <dbReference type="ARBA" id="ARBA00033408"/>
    </source>
</evidence>
<dbReference type="NCBIfam" id="TIGR00634">
    <property type="entry name" value="recN"/>
    <property type="match status" value="1"/>
</dbReference>
<evidence type="ECO:0000256" key="7">
    <source>
        <dbReference type="ARBA" id="ARBA00023204"/>
    </source>
</evidence>
<dbReference type="SUPFAM" id="SSF52540">
    <property type="entry name" value="P-loop containing nucleoside triphosphate hydrolases"/>
    <property type="match status" value="1"/>
</dbReference>
<dbReference type="PIRSF" id="PIRSF003128">
    <property type="entry name" value="RecN"/>
    <property type="match status" value="1"/>
</dbReference>
<dbReference type="GO" id="GO:0005524">
    <property type="term" value="F:ATP binding"/>
    <property type="evidence" value="ECO:0007669"/>
    <property type="project" value="UniProtKB-KW"/>
</dbReference>
<dbReference type="AlphaFoldDB" id="A0A9D2NAR5"/>
<dbReference type="Pfam" id="PF02463">
    <property type="entry name" value="SMC_N"/>
    <property type="match status" value="1"/>
</dbReference>
<evidence type="ECO:0000256" key="9">
    <source>
        <dbReference type="PIRNR" id="PIRNR003128"/>
    </source>
</evidence>
<dbReference type="EMBL" id="DWWU01000044">
    <property type="protein sequence ID" value="HJC16249.1"/>
    <property type="molecule type" value="Genomic_DNA"/>
</dbReference>
<dbReference type="InterPro" id="IPR027417">
    <property type="entry name" value="P-loop_NTPase"/>
</dbReference>
<keyword evidence="10" id="KW-0175">Coiled coil</keyword>
<evidence type="ECO:0000313" key="13">
    <source>
        <dbReference type="Proteomes" id="UP000823849"/>
    </source>
</evidence>
<evidence type="ECO:0000256" key="4">
    <source>
        <dbReference type="ARBA" id="ARBA00022741"/>
    </source>
</evidence>
<evidence type="ECO:0000256" key="1">
    <source>
        <dbReference type="ARBA" id="ARBA00003618"/>
    </source>
</evidence>
<dbReference type="Proteomes" id="UP000823849">
    <property type="component" value="Unassembled WGS sequence"/>
</dbReference>
<organism evidence="12 13">
    <name type="scientific">Candidatus Fusicatenibacter intestinigallinarum</name>
    <dbReference type="NCBI Taxonomy" id="2838598"/>
    <lineage>
        <taxon>Bacteria</taxon>
        <taxon>Bacillati</taxon>
        <taxon>Bacillota</taxon>
        <taxon>Clostridia</taxon>
        <taxon>Lachnospirales</taxon>
        <taxon>Lachnospiraceae</taxon>
        <taxon>Fusicatenibacter</taxon>
    </lineage>
</organism>
<dbReference type="InterPro" id="IPR004604">
    <property type="entry name" value="DNA_recomb/repair_RecN"/>
</dbReference>
<comment type="caution">
    <text evidence="12">The sequence shown here is derived from an EMBL/GenBank/DDBJ whole genome shotgun (WGS) entry which is preliminary data.</text>
</comment>